<dbReference type="EMBL" id="VMFF01000054">
    <property type="protein sequence ID" value="TSC65285.1"/>
    <property type="molecule type" value="Genomic_DNA"/>
</dbReference>
<dbReference type="Proteomes" id="UP000319613">
    <property type="component" value="Unassembled WGS sequence"/>
</dbReference>
<reference evidence="1 2" key="1">
    <citation type="submission" date="2017-07" db="EMBL/GenBank/DDBJ databases">
        <title>Mechanisms for carbon and nitrogen cycling indicate functional differentiation within the Candidate Phyla Radiation.</title>
        <authorList>
            <person name="Danczak R.E."/>
            <person name="Johnston M.D."/>
            <person name="Kenah C."/>
            <person name="Slattery M."/>
            <person name="Wrighton K.C."/>
            <person name="Wilkins M.J."/>
        </authorList>
    </citation>
    <scope>NUCLEOTIDE SEQUENCE [LARGE SCALE GENOMIC DNA]</scope>
    <source>
        <strain evidence="1">Gr01-1014_77</strain>
    </source>
</reference>
<organism evidence="1 2">
    <name type="scientific">Candidatus Doudnabacteria bacterium Gr01-1014_77</name>
    <dbReference type="NCBI Taxonomy" id="2017133"/>
    <lineage>
        <taxon>Bacteria</taxon>
        <taxon>Candidatus Doudnaibacteriota</taxon>
    </lineage>
</organism>
<name>A0A554JA82_9BACT</name>
<accession>A0A554JA82</accession>
<comment type="caution">
    <text evidence="1">The sequence shown here is derived from an EMBL/GenBank/DDBJ whole genome shotgun (WGS) entry which is preliminary data.</text>
</comment>
<protein>
    <submittedName>
        <fullName evidence="1">Uncharacterized protein</fullName>
    </submittedName>
</protein>
<proteinExistence type="predicted"/>
<evidence type="ECO:0000313" key="1">
    <source>
        <dbReference type="EMBL" id="TSC65285.1"/>
    </source>
</evidence>
<sequence length="362" mass="42162">MKIIKLSDGLFEVTASRIVDADRIHDDLSFLHRAGMLTFGDLTTRILHDEFTRLGYEIQLTDLCFEDDLSIGLQMPETWYLNCGLYAPSISMYFNFLNLKEMAKEEVLYTRNALVCNDFGHIAAIEIYIQDELLPSLDAANKRYFGTPRTLTECMRVLEGWDMERLPRLGRYVTYADFIQLWCSINFPDYKSGEWRLGKEASRKLLRQSGTTNVREGIKFFWQHYLEARSEKVALEDLEIDILDPSFQEFRQPRYVLVGEDIFADEWLDTGHEMVFRSFSESKILRYPRLVVSNGKQLKTAKLMQKRFPSSTVIMFKNPSTMPSFTMTKYDEVKEGVSREVAVVASGLRHIHKMLEGRNDKR</sequence>
<evidence type="ECO:0000313" key="2">
    <source>
        <dbReference type="Proteomes" id="UP000319613"/>
    </source>
</evidence>
<dbReference type="AlphaFoldDB" id="A0A554JA82"/>
<gene>
    <name evidence="1" type="ORF">G01um101477_545</name>
</gene>